<dbReference type="AlphaFoldDB" id="A0A2P8F838"/>
<dbReference type="PANTHER" id="PTHR21064:SF6">
    <property type="entry name" value="AMINOGLYCOSIDE PHOSPHOTRANSFERASE DOMAIN-CONTAINING PROTEIN"/>
    <property type="match status" value="1"/>
</dbReference>
<evidence type="ECO:0000313" key="4">
    <source>
        <dbReference type="Proteomes" id="UP000240418"/>
    </source>
</evidence>
<dbReference type="InterPro" id="IPR050249">
    <property type="entry name" value="Pseudomonas-type_ThrB"/>
</dbReference>
<dbReference type="Pfam" id="PF01636">
    <property type="entry name" value="APH"/>
    <property type="match status" value="1"/>
</dbReference>
<dbReference type="Proteomes" id="UP000240418">
    <property type="component" value="Unassembled WGS sequence"/>
</dbReference>
<comment type="caution">
    <text evidence="3">The sequence shown here is derived from an EMBL/GenBank/DDBJ whole genome shotgun (WGS) entry which is preliminary data.</text>
</comment>
<comment type="similarity">
    <text evidence="1">Belongs to the pseudomonas-type ThrB family.</text>
</comment>
<organism evidence="3 4">
    <name type="scientific">Shimia abyssi</name>
    <dbReference type="NCBI Taxonomy" id="1662395"/>
    <lineage>
        <taxon>Bacteria</taxon>
        <taxon>Pseudomonadati</taxon>
        <taxon>Pseudomonadota</taxon>
        <taxon>Alphaproteobacteria</taxon>
        <taxon>Rhodobacterales</taxon>
        <taxon>Roseobacteraceae</taxon>
    </lineage>
</organism>
<protein>
    <submittedName>
        <fullName evidence="3">Ser/Thr protein kinase RdoA (MazF antagonist)</fullName>
    </submittedName>
</protein>
<reference evidence="3 4" key="1">
    <citation type="submission" date="2018-03" db="EMBL/GenBank/DDBJ databases">
        <title>Genomic Encyclopedia of Archaeal and Bacterial Type Strains, Phase II (KMG-II): from individual species to whole genera.</title>
        <authorList>
            <person name="Goeker M."/>
        </authorList>
    </citation>
    <scope>NUCLEOTIDE SEQUENCE [LARGE SCALE GENOMIC DNA]</scope>
    <source>
        <strain evidence="3 4">DSM 100673</strain>
    </source>
</reference>
<dbReference type="OrthoDB" id="241498at2"/>
<feature type="domain" description="Aminoglycoside phosphotransferase" evidence="2">
    <location>
        <begin position="23"/>
        <end position="255"/>
    </location>
</feature>
<evidence type="ECO:0000256" key="1">
    <source>
        <dbReference type="ARBA" id="ARBA00038240"/>
    </source>
</evidence>
<gene>
    <name evidence="3" type="ORF">CLV88_11490</name>
</gene>
<dbReference type="InterPro" id="IPR011009">
    <property type="entry name" value="Kinase-like_dom_sf"/>
</dbReference>
<dbReference type="Gene3D" id="3.90.1200.10">
    <property type="match status" value="1"/>
</dbReference>
<keyword evidence="4" id="KW-1185">Reference proteome</keyword>
<evidence type="ECO:0000313" key="3">
    <source>
        <dbReference type="EMBL" id="PSL17878.1"/>
    </source>
</evidence>
<dbReference type="InterPro" id="IPR002575">
    <property type="entry name" value="Aminoglycoside_PTrfase"/>
</dbReference>
<dbReference type="SUPFAM" id="SSF56112">
    <property type="entry name" value="Protein kinase-like (PK-like)"/>
    <property type="match status" value="1"/>
</dbReference>
<name>A0A2P8F838_9RHOB</name>
<proteinExistence type="inferred from homology"/>
<keyword evidence="3" id="KW-0418">Kinase</keyword>
<dbReference type="GO" id="GO:0019202">
    <property type="term" value="F:amino acid kinase activity"/>
    <property type="evidence" value="ECO:0007669"/>
    <property type="project" value="TreeGrafter"/>
</dbReference>
<keyword evidence="3" id="KW-0808">Transferase</keyword>
<accession>A0A2P8F838</accession>
<dbReference type="EMBL" id="PYGJ01000014">
    <property type="protein sequence ID" value="PSL17878.1"/>
    <property type="molecule type" value="Genomic_DNA"/>
</dbReference>
<sequence length="310" mass="34965">MEQNVHLALAMWGMESAHAQLVAQRENHVYRVEYCGQVYALRLHRPGYRTADELISELNWCAHLADQGLHVPRPIADRNGCLLNPLADTHVSVLQWLNGAPIGQETTIEGDPLAMAKRVGREMARLHTVTDSWQPPDEFIRPDWTLEALIGDTPLWGPYWDHPELTSVNRSLFDDATRKARDNATLFVGDTGLIHADLVSENLLVNGTRIGLLDFDDSAIGYRAFELATFLIRYVERPDFDALRSALITGYADRRVVSTDELDLALLLRALTYVGWIIPRRSEPGGEARSKRMISRALRQANSYLKRSPS</sequence>
<dbReference type="Gene3D" id="3.30.200.20">
    <property type="entry name" value="Phosphorylase Kinase, domain 1"/>
    <property type="match status" value="1"/>
</dbReference>
<dbReference type="PANTHER" id="PTHR21064">
    <property type="entry name" value="AMINOGLYCOSIDE PHOSPHOTRANSFERASE DOMAIN-CONTAINING PROTEIN-RELATED"/>
    <property type="match status" value="1"/>
</dbReference>
<evidence type="ECO:0000259" key="2">
    <source>
        <dbReference type="Pfam" id="PF01636"/>
    </source>
</evidence>
<dbReference type="RefSeq" id="WP_106609740.1">
    <property type="nucleotide sequence ID" value="NZ_PYGJ01000014.1"/>
</dbReference>